<dbReference type="InterPro" id="IPR002625">
    <property type="entry name" value="Smr_dom"/>
</dbReference>
<dbReference type="Gene3D" id="4.10.1000.40">
    <property type="match status" value="1"/>
</dbReference>
<dbReference type="InterPro" id="IPR000571">
    <property type="entry name" value="Znf_CCCH"/>
</dbReference>
<dbReference type="Pfam" id="PF14608">
    <property type="entry name" value="zf-CCCH_2"/>
    <property type="match status" value="2"/>
</dbReference>
<protein>
    <recommendedName>
        <fullName evidence="3">C3H1-type domain-containing protein</fullName>
    </recommendedName>
</protein>
<feature type="zinc finger region" description="C3H1-type" evidence="1">
    <location>
        <begin position="35"/>
        <end position="62"/>
    </location>
</feature>
<dbReference type="SMART" id="SM00356">
    <property type="entry name" value="ZnF_C3H1"/>
    <property type="match status" value="2"/>
</dbReference>
<evidence type="ECO:0000313" key="5">
    <source>
        <dbReference type="Proteomes" id="UP001230188"/>
    </source>
</evidence>
<keyword evidence="5" id="KW-1185">Reference proteome</keyword>
<proteinExistence type="predicted"/>
<dbReference type="PROSITE" id="PS50103">
    <property type="entry name" value="ZF_C3H1"/>
    <property type="match status" value="1"/>
</dbReference>
<dbReference type="Gene3D" id="3.30.1370.110">
    <property type="match status" value="1"/>
</dbReference>
<accession>A0AAD7U8R6</accession>
<reference evidence="4" key="1">
    <citation type="submission" date="2023-01" db="EMBL/GenBank/DDBJ databases">
        <title>Metagenome sequencing of chrysophaentin producing Chrysophaeum taylorii.</title>
        <authorList>
            <person name="Davison J."/>
            <person name="Bewley C."/>
        </authorList>
    </citation>
    <scope>NUCLEOTIDE SEQUENCE</scope>
    <source>
        <strain evidence="4">NIES-1699</strain>
    </source>
</reference>
<evidence type="ECO:0000256" key="2">
    <source>
        <dbReference type="SAM" id="MobiDB-lite"/>
    </source>
</evidence>
<name>A0AAD7U8R6_9STRA</name>
<gene>
    <name evidence="4" type="ORF">CTAYLR_000724</name>
</gene>
<dbReference type="AlphaFoldDB" id="A0AAD7U8R6"/>
<evidence type="ECO:0000259" key="3">
    <source>
        <dbReference type="PROSITE" id="PS50103"/>
    </source>
</evidence>
<feature type="region of interest" description="Disordered" evidence="2">
    <location>
        <begin position="276"/>
        <end position="297"/>
    </location>
</feature>
<dbReference type="EMBL" id="JAQMWT010000524">
    <property type="protein sequence ID" value="KAJ8600306.1"/>
    <property type="molecule type" value="Genomic_DNA"/>
</dbReference>
<dbReference type="GO" id="GO:0008270">
    <property type="term" value="F:zinc ion binding"/>
    <property type="evidence" value="ECO:0007669"/>
    <property type="project" value="UniProtKB-KW"/>
</dbReference>
<organism evidence="4 5">
    <name type="scientific">Chrysophaeum taylorii</name>
    <dbReference type="NCBI Taxonomy" id="2483200"/>
    <lineage>
        <taxon>Eukaryota</taxon>
        <taxon>Sar</taxon>
        <taxon>Stramenopiles</taxon>
        <taxon>Ochrophyta</taxon>
        <taxon>Pelagophyceae</taxon>
        <taxon>Pelagomonadales</taxon>
        <taxon>Pelagomonadaceae</taxon>
        <taxon>Chrysophaeum</taxon>
    </lineage>
</organism>
<dbReference type="Proteomes" id="UP001230188">
    <property type="component" value="Unassembled WGS sequence"/>
</dbReference>
<evidence type="ECO:0000256" key="1">
    <source>
        <dbReference type="PROSITE-ProRule" id="PRU00723"/>
    </source>
</evidence>
<feature type="domain" description="C3H1-type" evidence="3">
    <location>
        <begin position="35"/>
        <end position="62"/>
    </location>
</feature>
<keyword evidence="1" id="KW-0862">Zinc</keyword>
<comment type="caution">
    <text evidence="4">The sequence shown here is derived from an EMBL/GenBank/DDBJ whole genome shotgun (WGS) entry which is preliminary data.</text>
</comment>
<dbReference type="Pfam" id="PF01713">
    <property type="entry name" value="Smr"/>
    <property type="match status" value="1"/>
</dbReference>
<keyword evidence="1" id="KW-0479">Metal-binding</keyword>
<keyword evidence="1" id="KW-0863">Zinc-finger</keyword>
<dbReference type="InterPro" id="IPR036063">
    <property type="entry name" value="Smr_dom_sf"/>
</dbReference>
<sequence length="415" mass="45886">MPRARNVPTVPVCAYGAGCNRKGCVYRHPKNSSIKKSSVICVHFVGGSCTFGDKCANRHPGKREAEEFRAQCSRVPCKFGEACQNASCLYSHGRERPRRVEVVKWWADVAEEFCDPISLEPLRELGYEPFELGGHWFDGAVLATYVVSSGSFLNPMTRASMDRDDCRALDDYLARNDLFDTSRRPRVTEAFDLMQRSEGTALQREATTLLHALFGNQQYHQPRTLADALDEHHLEEEEEEDDVVVVDQGEAFPALGATATPVPSAWDHTSFADKLLAPPTTTTTTTSPPAATSSSSCSQNIWVPIRNARVFEIRDPLERYRRVAEGQRPDVVDLHFQSSRTVAGVLDAVLPAALRANPRGVWVVTGSGHHTPDNSHQKRKGHLHACVHAYLDANACDFAVAKDVRGHAGAFFVMA</sequence>
<feature type="compositionally biased region" description="Low complexity" evidence="2">
    <location>
        <begin position="277"/>
        <end position="296"/>
    </location>
</feature>
<dbReference type="SUPFAM" id="SSF160443">
    <property type="entry name" value="SMR domain-like"/>
    <property type="match status" value="1"/>
</dbReference>
<evidence type="ECO:0000313" key="4">
    <source>
        <dbReference type="EMBL" id="KAJ8600306.1"/>
    </source>
</evidence>